<dbReference type="EMBL" id="JAVDVY010000001">
    <property type="protein sequence ID" value="MDR7134556.1"/>
    <property type="molecule type" value="Genomic_DNA"/>
</dbReference>
<dbReference type="RefSeq" id="WP_310060923.1">
    <property type="nucleotide sequence ID" value="NZ_JAVDVY010000001.1"/>
</dbReference>
<reference evidence="2 3" key="1">
    <citation type="submission" date="2023-07" db="EMBL/GenBank/DDBJ databases">
        <title>Sorghum-associated microbial communities from plants grown in Nebraska, USA.</title>
        <authorList>
            <person name="Schachtman D."/>
        </authorList>
    </citation>
    <scope>NUCLEOTIDE SEQUENCE [LARGE SCALE GENOMIC DNA]</scope>
    <source>
        <strain evidence="2 3">BE198</strain>
    </source>
</reference>
<evidence type="ECO:0000313" key="3">
    <source>
        <dbReference type="Proteomes" id="UP001251524"/>
    </source>
</evidence>
<sequence length="134" mass="14498">MHKLLFSLLLSFAPFGAAAGPNTYACKILQIVEMSDDGRIVEHQGMWRSTLGETFTVNRNNGEMIGLPFGTDSWRGGVKILNRGGDGNSYKAIVLSGGPNVSAKYIHIAEYKDGFEKPFWGNGGDAVIFSGVCH</sequence>
<name>A0ABU1WA98_9GAMM</name>
<comment type="caution">
    <text evidence="2">The sequence shown here is derived from an EMBL/GenBank/DDBJ whole genome shotgun (WGS) entry which is preliminary data.</text>
</comment>
<organism evidence="2 3">
    <name type="scientific">Lysobacter niastensis</name>
    <dbReference type="NCBI Taxonomy" id="380629"/>
    <lineage>
        <taxon>Bacteria</taxon>
        <taxon>Pseudomonadati</taxon>
        <taxon>Pseudomonadota</taxon>
        <taxon>Gammaproteobacteria</taxon>
        <taxon>Lysobacterales</taxon>
        <taxon>Lysobacteraceae</taxon>
        <taxon>Lysobacter</taxon>
    </lineage>
</organism>
<dbReference type="Proteomes" id="UP001251524">
    <property type="component" value="Unassembled WGS sequence"/>
</dbReference>
<evidence type="ECO:0000256" key="1">
    <source>
        <dbReference type="SAM" id="SignalP"/>
    </source>
</evidence>
<evidence type="ECO:0000313" key="2">
    <source>
        <dbReference type="EMBL" id="MDR7134556.1"/>
    </source>
</evidence>
<protein>
    <submittedName>
        <fullName evidence="2">Uncharacterized protein</fullName>
    </submittedName>
</protein>
<feature type="chain" id="PRO_5046982793" evidence="1">
    <location>
        <begin position="20"/>
        <end position="134"/>
    </location>
</feature>
<accession>A0ABU1WA98</accession>
<feature type="signal peptide" evidence="1">
    <location>
        <begin position="1"/>
        <end position="19"/>
    </location>
</feature>
<keyword evidence="1" id="KW-0732">Signal</keyword>
<gene>
    <name evidence="2" type="ORF">J2X06_001740</name>
</gene>
<keyword evidence="3" id="KW-1185">Reference proteome</keyword>
<proteinExistence type="predicted"/>